<dbReference type="PANTHER" id="PTHR12243">
    <property type="entry name" value="MADF DOMAIN TRANSCRIPTION FACTOR"/>
    <property type="match status" value="1"/>
</dbReference>
<feature type="non-terminal residue" evidence="5">
    <location>
        <position position="1"/>
    </location>
</feature>
<dbReference type="PANTHER" id="PTHR12243:SF64">
    <property type="entry name" value="DORSAL INTERACTING PROTEIN 3-RELATED"/>
    <property type="match status" value="1"/>
</dbReference>
<feature type="domain" description="MADF" evidence="3">
    <location>
        <begin position="40"/>
        <end position="129"/>
    </location>
</feature>
<dbReference type="InterPro" id="IPR004210">
    <property type="entry name" value="BESS_motif"/>
</dbReference>
<protein>
    <submittedName>
        <fullName evidence="5">Transcription factor Adf-1</fullName>
    </submittedName>
</protein>
<gene>
    <name evidence="5" type="primary">Adf1_11</name>
    <name evidence="6" type="synonym">Adf1_10</name>
    <name evidence="6" type="ORF">CM83_33318</name>
    <name evidence="5" type="ORF">CM83_33319</name>
</gene>
<dbReference type="Pfam" id="PF02944">
    <property type="entry name" value="BESS"/>
    <property type="match status" value="1"/>
</dbReference>
<feature type="compositionally biased region" description="Basic and acidic residues" evidence="2">
    <location>
        <begin position="194"/>
        <end position="203"/>
    </location>
</feature>
<keyword evidence="1" id="KW-0539">Nucleus</keyword>
<dbReference type="GO" id="GO:0003677">
    <property type="term" value="F:DNA binding"/>
    <property type="evidence" value="ECO:0007669"/>
    <property type="project" value="InterPro"/>
</dbReference>
<dbReference type="InterPro" id="IPR006578">
    <property type="entry name" value="MADF-dom"/>
</dbReference>
<feature type="compositionally biased region" description="Basic and acidic residues" evidence="2">
    <location>
        <begin position="210"/>
        <end position="219"/>
    </location>
</feature>
<sequence>RGPRTGNDAAEQRRISQQSALLLNVTLCAVVLREIMTTRAIIAAVKIHPELWCTSHPNYKNRFLKERIIKGISSEMGMKPELLKKKWKNVKDQYRKELRKELTFKEEDGNWDCHWPYWETMEFMRSEIMNTMPGGSTNHPGTLSPGGTMSNLSHGSPEIVKTEEYNGHPPMTAEYEDSQSDADHILAEIDPLNHQDGESESSHVHSVKRMGSDLHEPPAKHSRSFGEVQEPDWVDEDYHFCMSLLPTLRSLGKIQKLEFRGKVNQWLLESVMKNQLTTRPYQ</sequence>
<evidence type="ECO:0000313" key="6">
    <source>
        <dbReference type="EMBL" id="JAG40358.1"/>
    </source>
</evidence>
<evidence type="ECO:0000259" key="4">
    <source>
        <dbReference type="PROSITE" id="PS51031"/>
    </source>
</evidence>
<dbReference type="GO" id="GO:0005634">
    <property type="term" value="C:nucleus"/>
    <property type="evidence" value="ECO:0007669"/>
    <property type="project" value="UniProtKB-SubCell"/>
</dbReference>
<feature type="region of interest" description="Disordered" evidence="2">
    <location>
        <begin position="132"/>
        <end position="155"/>
    </location>
</feature>
<feature type="region of interest" description="Disordered" evidence="2">
    <location>
        <begin position="194"/>
        <end position="226"/>
    </location>
</feature>
<evidence type="ECO:0000256" key="2">
    <source>
        <dbReference type="SAM" id="MobiDB-lite"/>
    </source>
</evidence>
<reference evidence="5" key="2">
    <citation type="submission" date="2014-07" db="EMBL/GenBank/DDBJ databases">
        <authorList>
            <person name="Hull J."/>
        </authorList>
    </citation>
    <scope>NUCLEOTIDE SEQUENCE</scope>
</reference>
<organism evidence="5">
    <name type="scientific">Lygus hesperus</name>
    <name type="common">Western plant bug</name>
    <dbReference type="NCBI Taxonomy" id="30085"/>
    <lineage>
        <taxon>Eukaryota</taxon>
        <taxon>Metazoa</taxon>
        <taxon>Ecdysozoa</taxon>
        <taxon>Arthropoda</taxon>
        <taxon>Hexapoda</taxon>
        <taxon>Insecta</taxon>
        <taxon>Pterygota</taxon>
        <taxon>Neoptera</taxon>
        <taxon>Paraneoptera</taxon>
        <taxon>Hemiptera</taxon>
        <taxon>Heteroptera</taxon>
        <taxon>Panheteroptera</taxon>
        <taxon>Cimicomorpha</taxon>
        <taxon>Miridae</taxon>
        <taxon>Mirini</taxon>
        <taxon>Lygus</taxon>
    </lineage>
</organism>
<dbReference type="SMART" id="SM00595">
    <property type="entry name" value="MADF"/>
    <property type="match status" value="1"/>
</dbReference>
<comment type="subcellular location">
    <subcellularLocation>
        <location evidence="1">Nucleus</location>
    </subcellularLocation>
</comment>
<evidence type="ECO:0000313" key="5">
    <source>
        <dbReference type="EMBL" id="JAG40356.1"/>
    </source>
</evidence>
<dbReference type="InterPro" id="IPR039353">
    <property type="entry name" value="TF_Adf1"/>
</dbReference>
<dbReference type="PROSITE" id="PS51029">
    <property type="entry name" value="MADF"/>
    <property type="match status" value="1"/>
</dbReference>
<feature type="domain" description="BESS" evidence="4">
    <location>
        <begin position="234"/>
        <end position="273"/>
    </location>
</feature>
<dbReference type="GO" id="GO:0005667">
    <property type="term" value="C:transcription regulator complex"/>
    <property type="evidence" value="ECO:0007669"/>
    <property type="project" value="TreeGrafter"/>
</dbReference>
<dbReference type="PROSITE" id="PS51031">
    <property type="entry name" value="BESS"/>
    <property type="match status" value="1"/>
</dbReference>
<dbReference type="EMBL" id="GBHO01003248">
    <property type="protein sequence ID" value="JAG40356.1"/>
    <property type="molecule type" value="Transcribed_RNA"/>
</dbReference>
<evidence type="ECO:0000256" key="1">
    <source>
        <dbReference type="PROSITE-ProRule" id="PRU00371"/>
    </source>
</evidence>
<evidence type="ECO:0000259" key="3">
    <source>
        <dbReference type="PROSITE" id="PS51029"/>
    </source>
</evidence>
<reference evidence="5" key="1">
    <citation type="journal article" date="2014" name="PLoS ONE">
        <title>Transcriptome-Based Identification of ABC Transporters in the Western Tarnished Plant Bug Lygus hesperus.</title>
        <authorList>
            <person name="Hull J.J."/>
            <person name="Chaney K."/>
            <person name="Geib S.M."/>
            <person name="Fabrick J.A."/>
            <person name="Brent C.S."/>
            <person name="Walsh D."/>
            <person name="Lavine L.C."/>
        </authorList>
    </citation>
    <scope>NUCLEOTIDE SEQUENCE</scope>
</reference>
<dbReference type="Pfam" id="PF10545">
    <property type="entry name" value="MADF_DNA_bdg"/>
    <property type="match status" value="1"/>
</dbReference>
<dbReference type="AlphaFoldDB" id="A0A0A9Z8X9"/>
<name>A0A0A9Z8X9_LYGHE</name>
<feature type="compositionally biased region" description="Polar residues" evidence="2">
    <location>
        <begin position="133"/>
        <end position="154"/>
    </location>
</feature>
<dbReference type="GO" id="GO:0006357">
    <property type="term" value="P:regulation of transcription by RNA polymerase II"/>
    <property type="evidence" value="ECO:0007669"/>
    <property type="project" value="TreeGrafter"/>
</dbReference>
<accession>A0A0A9Z8X9</accession>
<proteinExistence type="predicted"/>
<dbReference type="EMBL" id="GBHO01003246">
    <property type="protein sequence ID" value="JAG40358.1"/>
    <property type="molecule type" value="Transcribed_RNA"/>
</dbReference>